<gene>
    <name evidence="1" type="ORF">AMORRO_LOCUS11977</name>
</gene>
<dbReference type="EMBL" id="CAJVPV010016463">
    <property type="protein sequence ID" value="CAG8698366.1"/>
    <property type="molecule type" value="Genomic_DNA"/>
</dbReference>
<proteinExistence type="predicted"/>
<name>A0A9N9N394_9GLOM</name>
<reference evidence="1" key="1">
    <citation type="submission" date="2021-06" db="EMBL/GenBank/DDBJ databases">
        <authorList>
            <person name="Kallberg Y."/>
            <person name="Tangrot J."/>
            <person name="Rosling A."/>
        </authorList>
    </citation>
    <scope>NUCLEOTIDE SEQUENCE</scope>
    <source>
        <strain evidence="1">CL551</strain>
    </source>
</reference>
<keyword evidence="2" id="KW-1185">Reference proteome</keyword>
<sequence length="44" mass="5087">MKKLGIGTIKSYDGITTEELKLILHYKELSSNNPEGLLRHVFLW</sequence>
<organism evidence="1 2">
    <name type="scientific">Acaulospora morrowiae</name>
    <dbReference type="NCBI Taxonomy" id="94023"/>
    <lineage>
        <taxon>Eukaryota</taxon>
        <taxon>Fungi</taxon>
        <taxon>Fungi incertae sedis</taxon>
        <taxon>Mucoromycota</taxon>
        <taxon>Glomeromycotina</taxon>
        <taxon>Glomeromycetes</taxon>
        <taxon>Diversisporales</taxon>
        <taxon>Acaulosporaceae</taxon>
        <taxon>Acaulospora</taxon>
    </lineage>
</organism>
<evidence type="ECO:0000313" key="1">
    <source>
        <dbReference type="EMBL" id="CAG8698366.1"/>
    </source>
</evidence>
<comment type="caution">
    <text evidence="1">The sequence shown here is derived from an EMBL/GenBank/DDBJ whole genome shotgun (WGS) entry which is preliminary data.</text>
</comment>
<evidence type="ECO:0000313" key="2">
    <source>
        <dbReference type="Proteomes" id="UP000789342"/>
    </source>
</evidence>
<dbReference type="AlphaFoldDB" id="A0A9N9N394"/>
<feature type="non-terminal residue" evidence="1">
    <location>
        <position position="44"/>
    </location>
</feature>
<dbReference type="Proteomes" id="UP000789342">
    <property type="component" value="Unassembled WGS sequence"/>
</dbReference>
<accession>A0A9N9N394</accession>
<protein>
    <submittedName>
        <fullName evidence="1">12091_t:CDS:1</fullName>
    </submittedName>
</protein>